<name>A0A839V245_9PROT</name>
<dbReference type="NCBIfam" id="TIGR02401">
    <property type="entry name" value="trehalose_TreY"/>
    <property type="match status" value="1"/>
</dbReference>
<keyword evidence="2" id="KW-0413">Isomerase</keyword>
<dbReference type="EMBL" id="JABXXQ010000008">
    <property type="protein sequence ID" value="NVN28990.1"/>
    <property type="molecule type" value="Genomic_DNA"/>
</dbReference>
<dbReference type="SMART" id="SM00642">
    <property type="entry name" value="Aamy"/>
    <property type="match status" value="1"/>
</dbReference>
<feature type="domain" description="Glycosyl hydrolase family 13 catalytic" evidence="1">
    <location>
        <begin position="18"/>
        <end position="621"/>
    </location>
</feature>
<protein>
    <submittedName>
        <fullName evidence="2">(1-&gt;4)-alpha-D-glucan 1-alpha-D-glucosylmutase</fullName>
        <ecNumber evidence="2">5.4.99.15</ecNumber>
    </submittedName>
    <submittedName>
        <fullName evidence="3">Malto-oligosyltrehalose synthase</fullName>
    </submittedName>
</protein>
<dbReference type="GO" id="GO:0005992">
    <property type="term" value="P:trehalose biosynthetic process"/>
    <property type="evidence" value="ECO:0007669"/>
    <property type="project" value="TreeGrafter"/>
</dbReference>
<reference evidence="3 5" key="1">
    <citation type="submission" date="2020-06" db="EMBL/GenBank/DDBJ databases">
        <title>Description of novel acetic acid bacteria.</title>
        <authorList>
            <person name="Sombolestani A."/>
        </authorList>
    </citation>
    <scope>NUCLEOTIDE SEQUENCE [LARGE SCALE GENOMIC DNA]</scope>
    <source>
        <strain evidence="3 5">LMG 26838</strain>
    </source>
</reference>
<dbReference type="InterPro" id="IPR017853">
    <property type="entry name" value="GH"/>
</dbReference>
<evidence type="ECO:0000313" key="4">
    <source>
        <dbReference type="Proteomes" id="UP000557688"/>
    </source>
</evidence>
<dbReference type="SUPFAM" id="SSF51445">
    <property type="entry name" value="(Trans)glycosidases"/>
    <property type="match status" value="1"/>
</dbReference>
<dbReference type="PANTHER" id="PTHR10357">
    <property type="entry name" value="ALPHA-AMYLASE FAMILY MEMBER"/>
    <property type="match status" value="1"/>
</dbReference>
<evidence type="ECO:0000313" key="2">
    <source>
        <dbReference type="EMBL" id="MBB3173599.1"/>
    </source>
</evidence>
<dbReference type="GO" id="GO:0030980">
    <property type="term" value="P:alpha-glucan catabolic process"/>
    <property type="evidence" value="ECO:0007669"/>
    <property type="project" value="TreeGrafter"/>
</dbReference>
<proteinExistence type="predicted"/>
<evidence type="ECO:0000313" key="5">
    <source>
        <dbReference type="Proteomes" id="UP000565205"/>
    </source>
</evidence>
<dbReference type="EC" id="5.4.99.15" evidence="2"/>
<accession>A0A839V245</accession>
<evidence type="ECO:0000259" key="1">
    <source>
        <dbReference type="SMART" id="SM00642"/>
    </source>
</evidence>
<dbReference type="InterPro" id="IPR006047">
    <property type="entry name" value="GH13_cat_dom"/>
</dbReference>
<dbReference type="Proteomes" id="UP000565205">
    <property type="component" value="Unassembled WGS sequence"/>
</dbReference>
<dbReference type="GO" id="GO:0047470">
    <property type="term" value="F:(1,4)-alpha-D-glucan 1-alpha-D-glucosylmutase activity"/>
    <property type="evidence" value="ECO:0007669"/>
    <property type="project" value="UniProtKB-EC"/>
</dbReference>
<comment type="caution">
    <text evidence="2">The sequence shown here is derived from an EMBL/GenBank/DDBJ whole genome shotgun (WGS) entry which is preliminary data.</text>
</comment>
<dbReference type="RefSeq" id="WP_176621724.1">
    <property type="nucleotide sequence ID" value="NZ_JABXXQ010000008.1"/>
</dbReference>
<dbReference type="CDD" id="cd11336">
    <property type="entry name" value="AmyAc_MTSase"/>
    <property type="match status" value="1"/>
</dbReference>
<sequence length="912" mass="101875">MSLVPRATYRLQLHKEFGFGDVAAIAPYLGRLGISHVYVSSWLKARPGSTHGYDVVDHTALNPELGSEQDFTAMIAALRGQQLGIILDFVPNHMGVGGAENAAWLDVLEWGPSSRHAGYFDIDWDPDRRYLRDKLLVPFLGSQYGEALRKGDVALKVDAEHGGLAVWAYDAHKLPVCPLHYDEVLRGTQLELARLGDAFSDLAYWQPQMAERADELKAELAAALRDPTTRATLDATIAAINADPARLDALIERQYWRLAFFGVASDDINYRRFFNINDLAGLRMELPSVFRDAHRRIRRWLDDGTLDGIRLDHIDGLLDPKTYLVRLRELSERPFYLVVEKILSAHESLRPDWPVEGTTGYDFTNQILGALIDPAAEPTLDAFYRDFTGIDTPFESIVHECKLRIMDVEMASELNVLGRDAGRIARQNPLTADFTRHILQRALRQIVACFPVYRTYIDGEGTPTEADRRDLDWAISQARRREPVLDPSVFDFLAALLSGELASAPDSGFSRTRALRLAMKAQQYSGPVMAKGLEDTAFYRYNRFVALNEVGGEPDRFGLSANAFHRANAQRAKHWPSAMLGTSTHDTKRGEDTRARLAVLADLPEEWTRQVQGWSRLLRARRGDVEGNAPPDRNDEYLLYQLLIGSWPVEMLDEVDAKGLETYGERIAGALEKSMREAKLHSSWAMPDEAYETAMQTFARDALDPERAAFFNSFLPFARRIAEAGVRNSLAQTVAKLTLPGMPDTYQGCEMWDLSLVDPDNRRPVDYAAREAALARLAAVADTDRAAHLRELLREWRSGAIKLAVTHALLELRSELPELFAHGSYEPLTITPAQAAEGELPVLGWRRVQGEVELVAVITRFPGRDTSVSGLAAIPSGVWDDVLSQRSVTISDDAIALDTLLDGLPVAVLVRR</sequence>
<organism evidence="2 4">
    <name type="scientific">Endobacter medicaginis</name>
    <dbReference type="NCBI Taxonomy" id="1181271"/>
    <lineage>
        <taxon>Bacteria</taxon>
        <taxon>Pseudomonadati</taxon>
        <taxon>Pseudomonadota</taxon>
        <taxon>Alphaproteobacteria</taxon>
        <taxon>Acetobacterales</taxon>
        <taxon>Acetobacteraceae</taxon>
        <taxon>Endobacter</taxon>
    </lineage>
</organism>
<reference evidence="2 4" key="2">
    <citation type="submission" date="2020-08" db="EMBL/GenBank/DDBJ databases">
        <title>Genomic Encyclopedia of Type Strains, Phase III (KMG-III): the genomes of soil and plant-associated and newly described type strains.</title>
        <authorList>
            <person name="Whitman W."/>
        </authorList>
    </citation>
    <scope>NUCLEOTIDE SEQUENCE [LARGE SCALE GENOMIC DNA]</scope>
    <source>
        <strain evidence="2 4">CECT 8088</strain>
    </source>
</reference>
<evidence type="ECO:0000313" key="3">
    <source>
        <dbReference type="EMBL" id="NVN28990.1"/>
    </source>
</evidence>
<dbReference type="Proteomes" id="UP000557688">
    <property type="component" value="Unassembled WGS sequence"/>
</dbReference>
<dbReference type="PANTHER" id="PTHR10357:SF216">
    <property type="entry name" value="MALTOOLIGOSYL TREHALOSE SYNTHASE-RELATED"/>
    <property type="match status" value="1"/>
</dbReference>
<keyword evidence="4" id="KW-1185">Reference proteome</keyword>
<gene>
    <name evidence="3" type="primary">treY</name>
    <name evidence="2" type="ORF">FHR90_001422</name>
    <name evidence="3" type="ORF">HUK83_01325</name>
</gene>
<dbReference type="InterPro" id="IPR012767">
    <property type="entry name" value="Trehalose_TreY"/>
</dbReference>
<dbReference type="Gene3D" id="3.20.20.80">
    <property type="entry name" value="Glycosidases"/>
    <property type="match status" value="4"/>
</dbReference>
<dbReference type="EMBL" id="JACHXV010000004">
    <property type="protein sequence ID" value="MBB3173599.1"/>
    <property type="molecule type" value="Genomic_DNA"/>
</dbReference>
<dbReference type="Pfam" id="PF00128">
    <property type="entry name" value="Alpha-amylase"/>
    <property type="match status" value="1"/>
</dbReference>
<dbReference type="AlphaFoldDB" id="A0A839V245"/>